<evidence type="ECO:0000256" key="4">
    <source>
        <dbReference type="ARBA" id="ARBA00022679"/>
    </source>
</evidence>
<protein>
    <recommendedName>
        <fullName evidence="2">histidine kinase</fullName>
        <ecNumber evidence="2">2.7.13.3</ecNumber>
    </recommendedName>
</protein>
<dbReference type="PROSITE" id="PS50109">
    <property type="entry name" value="HIS_KIN"/>
    <property type="match status" value="1"/>
</dbReference>
<dbReference type="Pfam" id="PF00989">
    <property type="entry name" value="PAS"/>
    <property type="match status" value="1"/>
</dbReference>
<dbReference type="RefSeq" id="WP_182462258.1">
    <property type="nucleotide sequence ID" value="NZ_CP059732.1"/>
</dbReference>
<dbReference type="SUPFAM" id="SSF55785">
    <property type="entry name" value="PYP-like sensor domain (PAS domain)"/>
    <property type="match status" value="4"/>
</dbReference>
<dbReference type="PROSITE" id="PS50112">
    <property type="entry name" value="PAS"/>
    <property type="match status" value="2"/>
</dbReference>
<evidence type="ECO:0000313" key="10">
    <source>
        <dbReference type="Proteomes" id="UP000515369"/>
    </source>
</evidence>
<dbReference type="InterPro" id="IPR013767">
    <property type="entry name" value="PAS_fold"/>
</dbReference>
<dbReference type="InterPro" id="IPR003018">
    <property type="entry name" value="GAF"/>
</dbReference>
<dbReference type="Pfam" id="PF02518">
    <property type="entry name" value="HATPase_c"/>
    <property type="match status" value="1"/>
</dbReference>
<feature type="domain" description="PAS" evidence="7">
    <location>
        <begin position="430"/>
        <end position="474"/>
    </location>
</feature>
<dbReference type="SMART" id="SM00388">
    <property type="entry name" value="HisKA"/>
    <property type="match status" value="1"/>
</dbReference>
<feature type="domain" description="Histidine kinase" evidence="6">
    <location>
        <begin position="954"/>
        <end position="1171"/>
    </location>
</feature>
<evidence type="ECO:0000313" key="9">
    <source>
        <dbReference type="EMBL" id="QMW04906.1"/>
    </source>
</evidence>
<feature type="domain" description="PAC" evidence="8">
    <location>
        <begin position="756"/>
        <end position="808"/>
    </location>
</feature>
<dbReference type="Gene3D" id="3.30.450.40">
    <property type="match status" value="2"/>
</dbReference>
<dbReference type="PRINTS" id="PR00344">
    <property type="entry name" value="BCTRLSENSOR"/>
</dbReference>
<dbReference type="GO" id="GO:0006355">
    <property type="term" value="P:regulation of DNA-templated transcription"/>
    <property type="evidence" value="ECO:0007669"/>
    <property type="project" value="InterPro"/>
</dbReference>
<dbReference type="CDD" id="cd00130">
    <property type="entry name" value="PAS"/>
    <property type="match status" value="3"/>
</dbReference>
<dbReference type="Proteomes" id="UP000515369">
    <property type="component" value="Chromosome"/>
</dbReference>
<dbReference type="InterPro" id="IPR036097">
    <property type="entry name" value="HisK_dim/P_sf"/>
</dbReference>
<keyword evidence="10" id="KW-1185">Reference proteome</keyword>
<dbReference type="InterPro" id="IPR000700">
    <property type="entry name" value="PAS-assoc_C"/>
</dbReference>
<proteinExistence type="predicted"/>
<dbReference type="Gene3D" id="2.10.70.100">
    <property type="match status" value="1"/>
</dbReference>
<evidence type="ECO:0000256" key="1">
    <source>
        <dbReference type="ARBA" id="ARBA00000085"/>
    </source>
</evidence>
<dbReference type="PANTHER" id="PTHR43304">
    <property type="entry name" value="PHYTOCHROME-LIKE PROTEIN CPH1"/>
    <property type="match status" value="1"/>
</dbReference>
<dbReference type="PROSITE" id="PS50113">
    <property type="entry name" value="PAC"/>
    <property type="match status" value="3"/>
</dbReference>
<dbReference type="InterPro" id="IPR003661">
    <property type="entry name" value="HisK_dim/P_dom"/>
</dbReference>
<evidence type="ECO:0000256" key="5">
    <source>
        <dbReference type="ARBA" id="ARBA00022777"/>
    </source>
</evidence>
<dbReference type="Pfam" id="PF00512">
    <property type="entry name" value="HisKA"/>
    <property type="match status" value="1"/>
</dbReference>
<dbReference type="EMBL" id="CP059732">
    <property type="protein sequence ID" value="QMW04906.1"/>
    <property type="molecule type" value="Genomic_DNA"/>
</dbReference>
<dbReference type="InterPro" id="IPR052162">
    <property type="entry name" value="Sensor_kinase/Photoreceptor"/>
</dbReference>
<dbReference type="SMART" id="SM00091">
    <property type="entry name" value="PAS"/>
    <property type="match status" value="4"/>
</dbReference>
<keyword evidence="3" id="KW-0597">Phosphoprotein</keyword>
<accession>A0A7G5H1B4</accession>
<name>A0A7G5H1B4_9BACT</name>
<feature type="domain" description="PAS" evidence="7">
    <location>
        <begin position="562"/>
        <end position="637"/>
    </location>
</feature>
<dbReference type="InterPro" id="IPR005467">
    <property type="entry name" value="His_kinase_dom"/>
</dbReference>
<dbReference type="SUPFAM" id="SSF55781">
    <property type="entry name" value="GAF domain-like"/>
    <property type="match status" value="2"/>
</dbReference>
<dbReference type="Pfam" id="PF13426">
    <property type="entry name" value="PAS_9"/>
    <property type="match status" value="1"/>
</dbReference>
<organism evidence="9 10">
    <name type="scientific">Spirosoma foliorum</name>
    <dbReference type="NCBI Taxonomy" id="2710596"/>
    <lineage>
        <taxon>Bacteria</taxon>
        <taxon>Pseudomonadati</taxon>
        <taxon>Bacteroidota</taxon>
        <taxon>Cytophagia</taxon>
        <taxon>Cytophagales</taxon>
        <taxon>Cytophagaceae</taxon>
        <taxon>Spirosoma</taxon>
    </lineage>
</organism>
<dbReference type="EC" id="2.7.13.3" evidence="2"/>
<dbReference type="InterPro" id="IPR000014">
    <property type="entry name" value="PAS"/>
</dbReference>
<comment type="catalytic activity">
    <reaction evidence="1">
        <text>ATP + protein L-histidine = ADP + protein N-phospho-L-histidine.</text>
        <dbReference type="EC" id="2.7.13.3"/>
    </reaction>
</comment>
<dbReference type="InterPro" id="IPR035965">
    <property type="entry name" value="PAS-like_dom_sf"/>
</dbReference>
<dbReference type="SUPFAM" id="SSF55874">
    <property type="entry name" value="ATPase domain of HSP90 chaperone/DNA topoisomerase II/histidine kinase"/>
    <property type="match status" value="1"/>
</dbReference>
<dbReference type="Pfam" id="PF01590">
    <property type="entry name" value="GAF"/>
    <property type="match status" value="1"/>
</dbReference>
<dbReference type="SUPFAM" id="SSF47384">
    <property type="entry name" value="Homodimeric domain of signal transducing histidine kinase"/>
    <property type="match status" value="1"/>
</dbReference>
<evidence type="ECO:0000259" key="6">
    <source>
        <dbReference type="PROSITE" id="PS50109"/>
    </source>
</evidence>
<dbReference type="SMART" id="SM00086">
    <property type="entry name" value="PAC"/>
    <property type="match status" value="5"/>
</dbReference>
<dbReference type="AlphaFoldDB" id="A0A7G5H1B4"/>
<dbReference type="InterPro" id="IPR029016">
    <property type="entry name" value="GAF-like_dom_sf"/>
</dbReference>
<dbReference type="InterPro" id="IPR004358">
    <property type="entry name" value="Sig_transdc_His_kin-like_C"/>
</dbReference>
<dbReference type="InterPro" id="IPR001610">
    <property type="entry name" value="PAC"/>
</dbReference>
<dbReference type="Gene3D" id="3.30.450.20">
    <property type="entry name" value="PAS domain"/>
    <property type="match status" value="4"/>
</dbReference>
<dbReference type="PANTHER" id="PTHR43304:SF1">
    <property type="entry name" value="PAC DOMAIN-CONTAINING PROTEIN"/>
    <property type="match status" value="1"/>
</dbReference>
<keyword evidence="4" id="KW-0808">Transferase</keyword>
<sequence>MQTIHTGETQRILKRYQRNSENIWHEITITRMEDQAIVTIQDVSKQKQSEYDLQRRLYMESLISTVANRFVTLKSDEANNYIVEALEIISEYVDAERASVFMYSDDYQEGRCVHEWCAPGHQSRKDKIQTRPRECFDWMRPKLEKGEMIRLQIDELTTEQAQEKTFFDFISVRSMIAIPLIQDRKTQGFIGFYTISKPPVWDQNDVLLLGTFSTLIANVLLRLQQEAALQRANHRLEGLHAVDQALLKSRMAKQPPLSIAMKHMYRLVPCNRISVFYINRDSGLAEAKCRVVDGELDIAPAITVPARYFDDRFPQNEVPAKFIYYPDVQLDSTGIPPHLLTNLNGFRSQVTIPLYSKKKCIGAFTLMSAIPHFFTEEYLQIAQEIARPLAIVLYQQQLDKQLKLYTEQLEWRVEERTREIRRLSTLHQAILKHAGQAIVSTDVNGVIETANQACEHLLGYRPDELIGWQTYLEVGQADNSVPVVAYRPVQQGNRPITIFTEALASQGYFYCECITITKSGDRVPVLLAASALQDDGGTVIGYMGISTDISALKKVQDKLQQKNQALNSFFEGALDMHCIADSKGNISAVNRAFQATLGYSATELMSIPFLQLIHADEQKFVYKNLLVNILDRPVRNQINRMRRKDGSYRIIEWNAVGINQAVYGSARDITERQETDMQLRSLNQRLQVATQAAGQGLWENDLVTGALCWDDHLWQIFGEEYRQPDWSFEKFLTIIHPDDLPNFLKRSHLGVQENKISNVTRIFRPDGSIRYIESNGLITRYEQGRPTRAIGVAWDVTERELTKAAVQESEQRFREIADNVDEVFWIHATDPFRLLYVNPAYERIWHRSCQSLYDNPLSFIESIYEEDKPVVAKANSQYRLGEEVNIQFRGVRPDHSLFWVSIRTFSIRDETGKTIRQIGLSNDITSQKETELILQQSLQQEQELNQLKSQFVATASHEFRTPLATMQSSVDLIKLYLDKPISNAYVSIQKHLTIIEKEIDQFNTLLTDILTIGRIESRKVNFSPKLVDAVLICEEVINTHFSHRNDHREVEFIIEGMPQNVYLDDKLISHVLVNLLSNAFKFSKSNPVLRIIFREQSLVFEVIDKGIGIPSQELSALFQAFFRASNTNGIPGTGLGLFIVRQFVELHGGHFDIQSEEKKGTFCTVSLPVKSANPVLISY</sequence>
<dbReference type="InterPro" id="IPR013655">
    <property type="entry name" value="PAS_fold_3"/>
</dbReference>
<evidence type="ECO:0000259" key="8">
    <source>
        <dbReference type="PROSITE" id="PS50113"/>
    </source>
</evidence>
<dbReference type="NCBIfam" id="TIGR00229">
    <property type="entry name" value="sensory_box"/>
    <property type="match status" value="3"/>
</dbReference>
<dbReference type="CDD" id="cd00082">
    <property type="entry name" value="HisKA"/>
    <property type="match status" value="1"/>
</dbReference>
<dbReference type="InterPro" id="IPR036890">
    <property type="entry name" value="HATPase_C_sf"/>
</dbReference>
<dbReference type="GO" id="GO:0000155">
    <property type="term" value="F:phosphorelay sensor kinase activity"/>
    <property type="evidence" value="ECO:0007669"/>
    <property type="project" value="InterPro"/>
</dbReference>
<feature type="domain" description="PAC" evidence="8">
    <location>
        <begin position="509"/>
        <end position="561"/>
    </location>
</feature>
<dbReference type="SMART" id="SM00387">
    <property type="entry name" value="HATPase_c"/>
    <property type="match status" value="1"/>
</dbReference>
<dbReference type="KEGG" id="sfol:H3H32_08395"/>
<dbReference type="Pfam" id="PF08447">
    <property type="entry name" value="PAS_3"/>
    <property type="match status" value="2"/>
</dbReference>
<feature type="domain" description="PAC" evidence="8">
    <location>
        <begin position="884"/>
        <end position="936"/>
    </location>
</feature>
<evidence type="ECO:0000256" key="2">
    <source>
        <dbReference type="ARBA" id="ARBA00012438"/>
    </source>
</evidence>
<dbReference type="CDD" id="cd00075">
    <property type="entry name" value="HATPase"/>
    <property type="match status" value="1"/>
</dbReference>
<keyword evidence="5" id="KW-0418">Kinase</keyword>
<evidence type="ECO:0000256" key="3">
    <source>
        <dbReference type="ARBA" id="ARBA00022553"/>
    </source>
</evidence>
<dbReference type="Gene3D" id="3.30.565.10">
    <property type="entry name" value="Histidine kinase-like ATPase, C-terminal domain"/>
    <property type="match status" value="1"/>
</dbReference>
<evidence type="ECO:0000259" key="7">
    <source>
        <dbReference type="PROSITE" id="PS50112"/>
    </source>
</evidence>
<dbReference type="Gene3D" id="1.10.287.130">
    <property type="match status" value="1"/>
</dbReference>
<dbReference type="InterPro" id="IPR003594">
    <property type="entry name" value="HATPase_dom"/>
</dbReference>
<dbReference type="SMART" id="SM00065">
    <property type="entry name" value="GAF"/>
    <property type="match status" value="2"/>
</dbReference>
<gene>
    <name evidence="9" type="ORF">H3H32_08395</name>
</gene>
<reference evidence="9 10" key="1">
    <citation type="submission" date="2020-07" db="EMBL/GenBank/DDBJ databases">
        <title>Spirosoma foliorum sp. nov., isolated from the leaves on the Nejang mountain Korea, Republic of.</title>
        <authorList>
            <person name="Ho H."/>
            <person name="Lee Y.-J."/>
            <person name="Nurcahyanto D.-A."/>
            <person name="Kim S.-G."/>
        </authorList>
    </citation>
    <scope>NUCLEOTIDE SEQUENCE [LARGE SCALE GENOMIC DNA]</scope>
    <source>
        <strain evidence="9 10">PL0136</strain>
    </source>
</reference>